<reference evidence="3 4" key="1">
    <citation type="journal article" date="2012" name="Extremophiles">
        <title>Thermotomaculum hydrothermale gen. nov., sp. nov., a novel heterotrophic thermophile within the phylum Acidobacteria from a deep-sea hydrothermal vent chimney in the Southern Okinawa Trough.</title>
        <authorList>
            <person name="Izumi H."/>
            <person name="Nunoura T."/>
            <person name="Miyazaki M."/>
            <person name="Mino S."/>
            <person name="Toki T."/>
            <person name="Takai K."/>
            <person name="Sako Y."/>
            <person name="Sawabe T."/>
            <person name="Nakagawa S."/>
        </authorList>
    </citation>
    <scope>NUCLEOTIDE SEQUENCE [LARGE SCALE GENOMIC DNA]</scope>
    <source>
        <strain evidence="3 4">AC55</strain>
    </source>
</reference>
<dbReference type="PIRSF" id="PIRSF004555">
    <property type="entry name" value="UCP004555"/>
    <property type="match status" value="1"/>
</dbReference>
<dbReference type="SUPFAM" id="SSF82607">
    <property type="entry name" value="YbaB-like"/>
    <property type="match status" value="1"/>
</dbReference>
<keyword evidence="1 2" id="KW-0238">DNA-binding</keyword>
<comment type="subcellular location">
    <subcellularLocation>
        <location evidence="2">Cytoplasm</location>
        <location evidence="2">Nucleoid</location>
    </subcellularLocation>
</comment>
<dbReference type="InterPro" id="IPR004401">
    <property type="entry name" value="YbaB/EbfC"/>
</dbReference>
<dbReference type="EMBL" id="AP017470">
    <property type="protein sequence ID" value="BBB32638.1"/>
    <property type="molecule type" value="Genomic_DNA"/>
</dbReference>
<dbReference type="PANTHER" id="PTHR33449:SF1">
    <property type="entry name" value="NUCLEOID-ASSOCIATED PROTEIN YBAB"/>
    <property type="match status" value="1"/>
</dbReference>
<evidence type="ECO:0000313" key="4">
    <source>
        <dbReference type="Proteomes" id="UP000595564"/>
    </source>
</evidence>
<dbReference type="GO" id="GO:0043590">
    <property type="term" value="C:bacterial nucleoid"/>
    <property type="evidence" value="ECO:0007669"/>
    <property type="project" value="UniProtKB-UniRule"/>
</dbReference>
<evidence type="ECO:0000313" key="3">
    <source>
        <dbReference type="EMBL" id="BBB32638.1"/>
    </source>
</evidence>
<organism evidence="3 4">
    <name type="scientific">Thermotomaculum hydrothermale</name>
    <dbReference type="NCBI Taxonomy" id="981385"/>
    <lineage>
        <taxon>Bacteria</taxon>
        <taxon>Pseudomonadati</taxon>
        <taxon>Acidobacteriota</taxon>
        <taxon>Holophagae</taxon>
        <taxon>Thermotomaculales</taxon>
        <taxon>Thermotomaculaceae</taxon>
        <taxon>Thermotomaculum</taxon>
    </lineage>
</organism>
<keyword evidence="2" id="KW-0963">Cytoplasm</keyword>
<keyword evidence="4" id="KW-1185">Reference proteome</keyword>
<dbReference type="NCBIfam" id="TIGR00103">
    <property type="entry name" value="DNA_YbaB_EbfC"/>
    <property type="match status" value="1"/>
</dbReference>
<dbReference type="RefSeq" id="WP_201328991.1">
    <property type="nucleotide sequence ID" value="NZ_AP017470.1"/>
</dbReference>
<dbReference type="Proteomes" id="UP000595564">
    <property type="component" value="Chromosome"/>
</dbReference>
<gene>
    <name evidence="3" type="ORF">TTHT_1101</name>
</gene>
<sequence length="98" mass="10798">MADINFLMKQAKKMQQMLQKKLEELRVEATSGGGAVKVVLNGHKEVLSLKIEDDSIIEDKEMLEDLIVAALSEGYRKVDEEVESSMKGLGGLGFPGLF</sequence>
<dbReference type="Pfam" id="PF02575">
    <property type="entry name" value="YbaB_DNA_bd"/>
    <property type="match status" value="1"/>
</dbReference>
<comment type="function">
    <text evidence="2">Binds to DNA and alters its conformation. May be involved in regulation of gene expression, nucleoid organization and DNA protection.</text>
</comment>
<dbReference type="KEGG" id="thyd:TTHT_1101"/>
<dbReference type="AlphaFoldDB" id="A0A7R6PZJ0"/>
<comment type="subunit">
    <text evidence="2">Homodimer.</text>
</comment>
<accession>A0A7R6PZJ0</accession>
<name>A0A7R6PZJ0_9BACT</name>
<comment type="similarity">
    <text evidence="2">Belongs to the YbaB/EbfC family.</text>
</comment>
<dbReference type="HAMAP" id="MF_00274">
    <property type="entry name" value="DNA_YbaB_EbfC"/>
    <property type="match status" value="1"/>
</dbReference>
<evidence type="ECO:0000256" key="1">
    <source>
        <dbReference type="ARBA" id="ARBA00023125"/>
    </source>
</evidence>
<dbReference type="PANTHER" id="PTHR33449">
    <property type="entry name" value="NUCLEOID-ASSOCIATED PROTEIN YBAB"/>
    <property type="match status" value="1"/>
</dbReference>
<evidence type="ECO:0000256" key="2">
    <source>
        <dbReference type="HAMAP-Rule" id="MF_00274"/>
    </source>
</evidence>
<dbReference type="GO" id="GO:0003677">
    <property type="term" value="F:DNA binding"/>
    <property type="evidence" value="ECO:0007669"/>
    <property type="project" value="UniProtKB-UniRule"/>
</dbReference>
<dbReference type="InterPro" id="IPR036894">
    <property type="entry name" value="YbaB-like_sf"/>
</dbReference>
<protein>
    <recommendedName>
        <fullName evidence="2">Nucleoid-associated protein TTHT_1101</fullName>
    </recommendedName>
</protein>
<proteinExistence type="inferred from homology"/>
<dbReference type="GO" id="GO:0005829">
    <property type="term" value="C:cytosol"/>
    <property type="evidence" value="ECO:0007669"/>
    <property type="project" value="TreeGrafter"/>
</dbReference>
<dbReference type="Gene3D" id="3.30.1310.10">
    <property type="entry name" value="Nucleoid-associated protein YbaB-like domain"/>
    <property type="match status" value="1"/>
</dbReference>